<accession>A0AAW0E756</accession>
<dbReference type="AlphaFoldDB" id="A0AAW0E756"/>
<proteinExistence type="predicted"/>
<sequence length="434" mass="49485">MMALAGNARHLHNDVVDRIMLFCSTFETLISISLVSKSFYRVFQAHPKSIYWAVAYNAVGPSLPQAMLVVKYPYEDVPSSKTAPMLELTSPVIITPTQRRLLQENSQIVDTLENIYSLQNKNRKSKTSVLTAEESLRFRRAVYRLIFYSKLFPAMAYRPELPAAQLLDEIREQRIAVLDRYPTEELQQLYSVAKFLQSMLGEASFSDPALNDALLSSGPSGALLVWKYRSYDILEGKVPLDFGEDAEIPPGLVGYLSVPLKHIWTARRITTPSESDPPSMWVLDQVDSASDACSRCGTPDGFKLFCEANFYRFPVYLSRLFKGRLGLNTTIHEPFMAATGQLQYSESLGSLIRDLFSFRSQTAPAFDEWNPSDSYCFFCLMKFIEEHLWIWFFNKRIEDGWSLPDNCPDGYDCPLQKDNLHHVESKNHLCTPIQ</sequence>
<dbReference type="EMBL" id="JAWWNJ010000003">
    <property type="protein sequence ID" value="KAK7059962.1"/>
    <property type="molecule type" value="Genomic_DNA"/>
</dbReference>
<keyword evidence="2" id="KW-1185">Reference proteome</keyword>
<dbReference type="Proteomes" id="UP001362999">
    <property type="component" value="Unassembled WGS sequence"/>
</dbReference>
<evidence type="ECO:0000313" key="1">
    <source>
        <dbReference type="EMBL" id="KAK7059962.1"/>
    </source>
</evidence>
<reference evidence="1 2" key="1">
    <citation type="journal article" date="2024" name="J Genomics">
        <title>Draft genome sequencing and assembly of Favolaschia claudopus CIRM-BRFM 2984 isolated from oak limbs.</title>
        <authorList>
            <person name="Navarro D."/>
            <person name="Drula E."/>
            <person name="Chaduli D."/>
            <person name="Cazenave R."/>
            <person name="Ahrendt S."/>
            <person name="Wang J."/>
            <person name="Lipzen A."/>
            <person name="Daum C."/>
            <person name="Barry K."/>
            <person name="Grigoriev I.V."/>
            <person name="Favel A."/>
            <person name="Rosso M.N."/>
            <person name="Martin F."/>
        </authorList>
    </citation>
    <scope>NUCLEOTIDE SEQUENCE [LARGE SCALE GENOMIC DNA]</scope>
    <source>
        <strain evidence="1 2">CIRM-BRFM 2984</strain>
    </source>
</reference>
<organism evidence="1 2">
    <name type="scientific">Favolaschia claudopus</name>
    <dbReference type="NCBI Taxonomy" id="2862362"/>
    <lineage>
        <taxon>Eukaryota</taxon>
        <taxon>Fungi</taxon>
        <taxon>Dikarya</taxon>
        <taxon>Basidiomycota</taxon>
        <taxon>Agaricomycotina</taxon>
        <taxon>Agaricomycetes</taxon>
        <taxon>Agaricomycetidae</taxon>
        <taxon>Agaricales</taxon>
        <taxon>Marasmiineae</taxon>
        <taxon>Mycenaceae</taxon>
        <taxon>Favolaschia</taxon>
    </lineage>
</organism>
<evidence type="ECO:0000313" key="2">
    <source>
        <dbReference type="Proteomes" id="UP001362999"/>
    </source>
</evidence>
<comment type="caution">
    <text evidence="1">The sequence shown here is derived from an EMBL/GenBank/DDBJ whole genome shotgun (WGS) entry which is preliminary data.</text>
</comment>
<gene>
    <name evidence="1" type="ORF">R3P38DRAFT_2679685</name>
</gene>
<name>A0AAW0E756_9AGAR</name>
<protein>
    <recommendedName>
        <fullName evidence="3">F-box domain-containing protein</fullName>
    </recommendedName>
</protein>
<evidence type="ECO:0008006" key="3">
    <source>
        <dbReference type="Google" id="ProtNLM"/>
    </source>
</evidence>